<reference evidence="2" key="1">
    <citation type="submission" date="2018-05" db="EMBL/GenBank/DDBJ databases">
        <title>Draft genome of Mucuna pruriens seed.</title>
        <authorList>
            <person name="Nnadi N.E."/>
            <person name="Vos R."/>
            <person name="Hasami M.H."/>
            <person name="Devisetty U.K."/>
            <person name="Aguiy J.C."/>
        </authorList>
    </citation>
    <scope>NUCLEOTIDE SEQUENCE [LARGE SCALE GENOMIC DNA]</scope>
    <source>
        <strain evidence="2">JCA_2017</strain>
    </source>
</reference>
<evidence type="ECO:0000313" key="3">
    <source>
        <dbReference type="Proteomes" id="UP000257109"/>
    </source>
</evidence>
<feature type="non-terminal residue" evidence="2">
    <location>
        <position position="1"/>
    </location>
</feature>
<proteinExistence type="predicted"/>
<gene>
    <name evidence="2" type="ORF">CR513_41569</name>
</gene>
<feature type="region of interest" description="Disordered" evidence="1">
    <location>
        <begin position="107"/>
        <end position="127"/>
    </location>
</feature>
<evidence type="ECO:0000313" key="2">
    <source>
        <dbReference type="EMBL" id="RDX78192.1"/>
    </source>
</evidence>
<organism evidence="2 3">
    <name type="scientific">Mucuna pruriens</name>
    <name type="common">Velvet bean</name>
    <name type="synonym">Dolichos pruriens</name>
    <dbReference type="NCBI Taxonomy" id="157652"/>
    <lineage>
        <taxon>Eukaryota</taxon>
        <taxon>Viridiplantae</taxon>
        <taxon>Streptophyta</taxon>
        <taxon>Embryophyta</taxon>
        <taxon>Tracheophyta</taxon>
        <taxon>Spermatophyta</taxon>
        <taxon>Magnoliopsida</taxon>
        <taxon>eudicotyledons</taxon>
        <taxon>Gunneridae</taxon>
        <taxon>Pentapetalae</taxon>
        <taxon>rosids</taxon>
        <taxon>fabids</taxon>
        <taxon>Fabales</taxon>
        <taxon>Fabaceae</taxon>
        <taxon>Papilionoideae</taxon>
        <taxon>50 kb inversion clade</taxon>
        <taxon>NPAAA clade</taxon>
        <taxon>indigoferoid/millettioid clade</taxon>
        <taxon>Phaseoleae</taxon>
        <taxon>Mucuna</taxon>
    </lineage>
</organism>
<dbReference type="EMBL" id="QJKJ01008938">
    <property type="protein sequence ID" value="RDX78192.1"/>
    <property type="molecule type" value="Genomic_DNA"/>
</dbReference>
<sequence>MTDEVDCDEIWEVHNLSNSEDDNTNLADLSQEAELLKLLDQVCKHEDSECSNNAEVQVVETKKLFPAQVATMFMTESSANILYDFDLEIELTLRRIRKVRNTVVSNDNSLNTSPTFENSVSTTNTANSSYLSTTNSFSSLNNS</sequence>
<evidence type="ECO:0000256" key="1">
    <source>
        <dbReference type="SAM" id="MobiDB-lite"/>
    </source>
</evidence>
<dbReference type="OrthoDB" id="1459910at2759"/>
<comment type="caution">
    <text evidence="2">The sequence shown here is derived from an EMBL/GenBank/DDBJ whole genome shotgun (WGS) entry which is preliminary data.</text>
</comment>
<dbReference type="AlphaFoldDB" id="A0A371FIS8"/>
<feature type="compositionally biased region" description="Low complexity" evidence="1">
    <location>
        <begin position="118"/>
        <end position="127"/>
    </location>
</feature>
<keyword evidence="3" id="KW-1185">Reference proteome</keyword>
<feature type="compositionally biased region" description="Polar residues" evidence="1">
    <location>
        <begin position="107"/>
        <end position="117"/>
    </location>
</feature>
<protein>
    <submittedName>
        <fullName evidence="2">Uncharacterized protein</fullName>
    </submittedName>
</protein>
<name>A0A371FIS8_MUCPR</name>
<dbReference type="Proteomes" id="UP000257109">
    <property type="component" value="Unassembled WGS sequence"/>
</dbReference>
<accession>A0A371FIS8</accession>